<dbReference type="GO" id="GO:0000800">
    <property type="term" value="C:lateral element"/>
    <property type="evidence" value="ECO:0007669"/>
    <property type="project" value="TreeGrafter"/>
</dbReference>
<evidence type="ECO:0000313" key="2">
    <source>
        <dbReference type="Proteomes" id="UP000812440"/>
    </source>
</evidence>
<dbReference type="GO" id="GO:0000779">
    <property type="term" value="C:condensed chromosome, centromeric region"/>
    <property type="evidence" value="ECO:0007669"/>
    <property type="project" value="TreeGrafter"/>
</dbReference>
<name>A0A8T2JAU7_9PIPI</name>
<dbReference type="EMBL" id="JAACNH010000005">
    <property type="protein sequence ID" value="KAG8442385.1"/>
    <property type="molecule type" value="Genomic_DNA"/>
</dbReference>
<gene>
    <name evidence="1" type="ORF">GDO86_011253</name>
</gene>
<sequence>MEDRAKHVLKTSHNQITTLLNEIHECRLHKLQNFHKIVAHELSSLETEVQTLKQFEKETVSFWEEQYVKMNTFCTSQKQRIKTMDSKIEETLSNLKNVIEKKTKIIEGEYTSQCLSYPRETSAGKTDCLHDQNKMAVSEENIPNKMG</sequence>
<accession>A0A8T2JAU7</accession>
<keyword evidence="2" id="KW-1185">Reference proteome</keyword>
<dbReference type="PANTHER" id="PTHR15607:SF14">
    <property type="entry name" value="SYNAPTONEMAL COMPLEX PROTEIN 2-LIKE"/>
    <property type="match status" value="1"/>
</dbReference>
<protein>
    <submittedName>
        <fullName evidence="1">Uncharacterized protein</fullName>
    </submittedName>
</protein>
<dbReference type="PANTHER" id="PTHR15607">
    <property type="entry name" value="SYNAPTONEMAL COMPLEX PROTEIN-RELATED"/>
    <property type="match status" value="1"/>
</dbReference>
<organism evidence="1 2">
    <name type="scientific">Hymenochirus boettgeri</name>
    <name type="common">Congo dwarf clawed frog</name>
    <dbReference type="NCBI Taxonomy" id="247094"/>
    <lineage>
        <taxon>Eukaryota</taxon>
        <taxon>Metazoa</taxon>
        <taxon>Chordata</taxon>
        <taxon>Craniata</taxon>
        <taxon>Vertebrata</taxon>
        <taxon>Euteleostomi</taxon>
        <taxon>Amphibia</taxon>
        <taxon>Batrachia</taxon>
        <taxon>Anura</taxon>
        <taxon>Pipoidea</taxon>
        <taxon>Pipidae</taxon>
        <taxon>Pipinae</taxon>
        <taxon>Hymenochirus</taxon>
    </lineage>
</organism>
<dbReference type="AlphaFoldDB" id="A0A8T2JAU7"/>
<reference evidence="1" key="1">
    <citation type="thesis" date="2020" institute="ProQuest LLC" country="789 East Eisenhower Parkway, Ann Arbor, MI, USA">
        <title>Comparative Genomics and Chromosome Evolution.</title>
        <authorList>
            <person name="Mudd A.B."/>
        </authorList>
    </citation>
    <scope>NUCLEOTIDE SEQUENCE</scope>
    <source>
        <strain evidence="1">Female2</strain>
        <tissue evidence="1">Blood</tissue>
    </source>
</reference>
<dbReference type="Proteomes" id="UP000812440">
    <property type="component" value="Chromosome 6"/>
</dbReference>
<dbReference type="InterPro" id="IPR024835">
    <property type="entry name" value="SYCP2-like"/>
</dbReference>
<comment type="caution">
    <text evidence="1">The sequence shown here is derived from an EMBL/GenBank/DDBJ whole genome shotgun (WGS) entry which is preliminary data.</text>
</comment>
<dbReference type="OrthoDB" id="10256849at2759"/>
<proteinExistence type="predicted"/>
<evidence type="ECO:0000313" key="1">
    <source>
        <dbReference type="EMBL" id="KAG8442385.1"/>
    </source>
</evidence>
<dbReference type="GO" id="GO:0140013">
    <property type="term" value="P:meiotic nuclear division"/>
    <property type="evidence" value="ECO:0007669"/>
    <property type="project" value="TreeGrafter"/>
</dbReference>